<dbReference type="NCBIfam" id="TIGR00628">
    <property type="entry name" value="ung"/>
    <property type="match status" value="1"/>
</dbReference>
<organism evidence="11 12">
    <name type="scientific">Candidatus Thioglobus autotrophicus</name>
    <dbReference type="NCBI Taxonomy" id="1705394"/>
    <lineage>
        <taxon>Bacteria</taxon>
        <taxon>Pseudomonadati</taxon>
        <taxon>Pseudomonadota</taxon>
        <taxon>Gammaproteobacteria</taxon>
        <taxon>Candidatus Pseudothioglobaceae</taxon>
        <taxon>Candidatus Thioglobus</taxon>
    </lineage>
</organism>
<evidence type="ECO:0000313" key="12">
    <source>
        <dbReference type="Proteomes" id="UP000058020"/>
    </source>
</evidence>
<dbReference type="SMART" id="SM00986">
    <property type="entry name" value="UDG"/>
    <property type="match status" value="1"/>
</dbReference>
<reference evidence="11 12" key="1">
    <citation type="journal article" date="2015" name="Genome Announc.">
        <title>Genome Sequence of 'Candidatus Thioglobus autotrophica' Strain EF1, a Chemoautotroph from the SUP05 Clade of Marine Gammaproteobacteria.</title>
        <authorList>
            <person name="Shah V."/>
            <person name="Morris R.M."/>
        </authorList>
    </citation>
    <scope>NUCLEOTIDE SEQUENCE [LARGE SCALE GENOMIC DNA]</scope>
    <source>
        <strain evidence="11 12">EF1</strain>
    </source>
</reference>
<dbReference type="NCBIfam" id="NF003591">
    <property type="entry name" value="PRK05254.1-4"/>
    <property type="match status" value="1"/>
</dbReference>
<evidence type="ECO:0000256" key="4">
    <source>
        <dbReference type="ARBA" id="ARBA00012030"/>
    </source>
</evidence>
<dbReference type="InterPro" id="IPR002043">
    <property type="entry name" value="UDG_fam1"/>
</dbReference>
<evidence type="ECO:0000256" key="5">
    <source>
        <dbReference type="ARBA" id="ARBA00018429"/>
    </source>
</evidence>
<dbReference type="EMBL" id="CP010552">
    <property type="protein sequence ID" value="ALE52938.1"/>
    <property type="molecule type" value="Genomic_DNA"/>
</dbReference>
<dbReference type="KEGG" id="tho:SP60_06850"/>
<dbReference type="SMART" id="SM00987">
    <property type="entry name" value="UreE_C"/>
    <property type="match status" value="1"/>
</dbReference>
<evidence type="ECO:0000256" key="6">
    <source>
        <dbReference type="ARBA" id="ARBA00022763"/>
    </source>
</evidence>
<dbReference type="Pfam" id="PF03167">
    <property type="entry name" value="UDG"/>
    <property type="match status" value="1"/>
</dbReference>
<name>A0A0M4NJQ0_9GAMM</name>
<dbReference type="OrthoDB" id="9804372at2"/>
<evidence type="ECO:0000259" key="10">
    <source>
        <dbReference type="SMART" id="SM00986"/>
    </source>
</evidence>
<dbReference type="GO" id="GO:0004844">
    <property type="term" value="F:uracil DNA N-glycosylase activity"/>
    <property type="evidence" value="ECO:0007669"/>
    <property type="project" value="UniProtKB-UniRule"/>
</dbReference>
<protein>
    <recommendedName>
        <fullName evidence="5 9">Uracil-DNA glycosylase</fullName>
        <shortName evidence="9">UDG</shortName>
        <ecNumber evidence="4 9">3.2.2.27</ecNumber>
    </recommendedName>
</protein>
<dbReference type="EC" id="3.2.2.27" evidence="4 9"/>
<evidence type="ECO:0000256" key="8">
    <source>
        <dbReference type="ARBA" id="ARBA00023204"/>
    </source>
</evidence>
<evidence type="ECO:0000256" key="9">
    <source>
        <dbReference type="HAMAP-Rule" id="MF_00148"/>
    </source>
</evidence>
<dbReference type="PANTHER" id="PTHR11264">
    <property type="entry name" value="URACIL-DNA GLYCOSYLASE"/>
    <property type="match status" value="1"/>
</dbReference>
<dbReference type="PATRIC" id="fig|1705394.5.peg.1367"/>
<dbReference type="PANTHER" id="PTHR11264:SF0">
    <property type="entry name" value="URACIL-DNA GLYCOSYLASE"/>
    <property type="match status" value="1"/>
</dbReference>
<keyword evidence="7 9" id="KW-0378">Hydrolase</keyword>
<dbReference type="RefSeq" id="WP_053951920.1">
    <property type="nucleotide sequence ID" value="NZ_CP010552.1"/>
</dbReference>
<evidence type="ECO:0000313" key="11">
    <source>
        <dbReference type="EMBL" id="ALE52938.1"/>
    </source>
</evidence>
<comment type="similarity">
    <text evidence="3 9">Belongs to the uracil-DNA glycosylase (UDG) superfamily. UNG family.</text>
</comment>
<proteinExistence type="inferred from homology"/>
<dbReference type="NCBIfam" id="NF003592">
    <property type="entry name" value="PRK05254.1-5"/>
    <property type="match status" value="1"/>
</dbReference>
<keyword evidence="12" id="KW-1185">Reference proteome</keyword>
<feature type="active site" description="Proton acceptor" evidence="9">
    <location>
        <position position="67"/>
    </location>
</feature>
<dbReference type="AlphaFoldDB" id="A0A0M4NJQ0"/>
<sequence length="224" mass="25515">MVGRTLNNDWSEYLDPLFQQESFQRLEEFLQYQKDKKISIFPPEAQIFKAFELSSFAKTQVVILGQDPYHNEHQAHGLSFSVPDGIKIPPSLLNIYKELELDLGITPNASGNLERWASQGVLLLNSALTVEKNSPGSHAKTPWIDFTEAVIQQLSDHKQNLVFLLWGAHAQQKSELIDSDKHLVLVASHPSPFSAYKGFFGCKHFSKTNDYLKINHLQQINWQP</sequence>
<dbReference type="InterPro" id="IPR005122">
    <property type="entry name" value="Uracil-DNA_glycosylase-like"/>
</dbReference>
<dbReference type="GO" id="GO:0097510">
    <property type="term" value="P:base-excision repair, AP site formation via deaminated base removal"/>
    <property type="evidence" value="ECO:0007669"/>
    <property type="project" value="TreeGrafter"/>
</dbReference>
<dbReference type="STRING" id="1705394.SP60_06850"/>
<evidence type="ECO:0000256" key="1">
    <source>
        <dbReference type="ARBA" id="ARBA00001400"/>
    </source>
</evidence>
<evidence type="ECO:0000256" key="2">
    <source>
        <dbReference type="ARBA" id="ARBA00002631"/>
    </source>
</evidence>
<accession>A0A0M4NJQ0</accession>
<dbReference type="Gene3D" id="3.40.470.10">
    <property type="entry name" value="Uracil-DNA glycosylase-like domain"/>
    <property type="match status" value="1"/>
</dbReference>
<dbReference type="InterPro" id="IPR036895">
    <property type="entry name" value="Uracil-DNA_glycosylase-like_sf"/>
</dbReference>
<comment type="subcellular location">
    <subcellularLocation>
        <location evidence="9">Cytoplasm</location>
    </subcellularLocation>
</comment>
<dbReference type="Proteomes" id="UP000058020">
    <property type="component" value="Chromosome"/>
</dbReference>
<keyword evidence="6 9" id="KW-0227">DNA damage</keyword>
<keyword evidence="9" id="KW-0963">Cytoplasm</keyword>
<evidence type="ECO:0000256" key="7">
    <source>
        <dbReference type="ARBA" id="ARBA00022801"/>
    </source>
</evidence>
<dbReference type="NCBIfam" id="NF003589">
    <property type="entry name" value="PRK05254.1-2"/>
    <property type="match status" value="1"/>
</dbReference>
<dbReference type="FunFam" id="3.40.470.10:FF:000001">
    <property type="entry name" value="Uracil-DNA glycosylase"/>
    <property type="match status" value="1"/>
</dbReference>
<evidence type="ECO:0000256" key="3">
    <source>
        <dbReference type="ARBA" id="ARBA00008184"/>
    </source>
</evidence>
<comment type="catalytic activity">
    <reaction evidence="1 9">
        <text>Hydrolyzes single-stranded DNA or mismatched double-stranded DNA and polynucleotides, releasing free uracil.</text>
        <dbReference type="EC" id="3.2.2.27"/>
    </reaction>
</comment>
<dbReference type="CDD" id="cd10027">
    <property type="entry name" value="UDG-F1-like"/>
    <property type="match status" value="1"/>
</dbReference>
<dbReference type="SUPFAM" id="SSF52141">
    <property type="entry name" value="Uracil-DNA glycosylase-like"/>
    <property type="match status" value="1"/>
</dbReference>
<keyword evidence="8 9" id="KW-0234">DNA repair</keyword>
<comment type="function">
    <text evidence="2 9">Excises uracil residues from the DNA which can arise as a result of misincorporation of dUMP residues by DNA polymerase or due to deamination of cytosine.</text>
</comment>
<dbReference type="NCBIfam" id="NF003588">
    <property type="entry name" value="PRK05254.1-1"/>
    <property type="match status" value="1"/>
</dbReference>
<dbReference type="GO" id="GO:0005737">
    <property type="term" value="C:cytoplasm"/>
    <property type="evidence" value="ECO:0007669"/>
    <property type="project" value="UniProtKB-SubCell"/>
</dbReference>
<dbReference type="HAMAP" id="MF_00148">
    <property type="entry name" value="UDG"/>
    <property type="match status" value="1"/>
</dbReference>
<gene>
    <name evidence="9" type="primary">ung</name>
    <name evidence="11" type="ORF">SP60_06850</name>
</gene>
<feature type="domain" description="Uracil-DNA glycosylase-like" evidence="10">
    <location>
        <begin position="52"/>
        <end position="212"/>
    </location>
</feature>